<dbReference type="Proteomes" id="UP000435357">
    <property type="component" value="Unassembled WGS sequence"/>
</dbReference>
<keyword evidence="2" id="KW-0812">Transmembrane</keyword>
<name>A0A6N6MA23_9FLAO</name>
<protein>
    <recommendedName>
        <fullName evidence="6">DUF4129 domain-containing protein</fullName>
    </recommendedName>
</protein>
<keyword evidence="2" id="KW-1133">Transmembrane helix</keyword>
<gene>
    <name evidence="4" type="ORF">F3059_03885</name>
</gene>
<evidence type="ECO:0000256" key="3">
    <source>
        <dbReference type="SAM" id="SignalP"/>
    </source>
</evidence>
<reference evidence="4 5" key="1">
    <citation type="submission" date="2019-09" db="EMBL/GenBank/DDBJ databases">
        <title>Genomes of Cryomorphaceae.</title>
        <authorList>
            <person name="Bowman J.P."/>
        </authorList>
    </citation>
    <scope>NUCLEOTIDE SEQUENCE [LARGE SCALE GENOMIC DNA]</scope>
    <source>
        <strain evidence="4 5">KCTC 52047</strain>
    </source>
</reference>
<evidence type="ECO:0000313" key="4">
    <source>
        <dbReference type="EMBL" id="KAB1065100.1"/>
    </source>
</evidence>
<evidence type="ECO:0008006" key="6">
    <source>
        <dbReference type="Google" id="ProtNLM"/>
    </source>
</evidence>
<proteinExistence type="predicted"/>
<dbReference type="AlphaFoldDB" id="A0A6N6MA23"/>
<feature type="transmembrane region" description="Helical" evidence="2">
    <location>
        <begin position="68"/>
        <end position="89"/>
    </location>
</feature>
<dbReference type="EMBL" id="WACR01000003">
    <property type="protein sequence ID" value="KAB1065100.1"/>
    <property type="molecule type" value="Genomic_DNA"/>
</dbReference>
<keyword evidence="5" id="KW-1185">Reference proteome</keyword>
<evidence type="ECO:0000256" key="1">
    <source>
        <dbReference type="SAM" id="MobiDB-lite"/>
    </source>
</evidence>
<evidence type="ECO:0000313" key="5">
    <source>
        <dbReference type="Proteomes" id="UP000435357"/>
    </source>
</evidence>
<keyword evidence="2" id="KW-0472">Membrane</keyword>
<feature type="chain" id="PRO_5026962396" description="DUF4129 domain-containing protein" evidence="3">
    <location>
        <begin position="19"/>
        <end position="220"/>
    </location>
</feature>
<dbReference type="OrthoDB" id="5491447at2"/>
<keyword evidence="3" id="KW-0732">Signal</keyword>
<dbReference type="RefSeq" id="WP_151166691.1">
    <property type="nucleotide sequence ID" value="NZ_WACR01000003.1"/>
</dbReference>
<feature type="compositionally biased region" description="Basic and acidic residues" evidence="1">
    <location>
        <begin position="43"/>
        <end position="54"/>
    </location>
</feature>
<feature type="signal peptide" evidence="3">
    <location>
        <begin position="1"/>
        <end position="18"/>
    </location>
</feature>
<evidence type="ECO:0000256" key="2">
    <source>
        <dbReference type="SAM" id="Phobius"/>
    </source>
</evidence>
<comment type="caution">
    <text evidence="4">The sequence shown here is derived from an EMBL/GenBank/DDBJ whole genome shotgun (WGS) entry which is preliminary data.</text>
</comment>
<sequence length="220" mass="26140">MKKLLLLLMILLVPPFYGMSQSDSLKLDREEWEEQSKDYSYSEMKDEEPKEEKTQTNQQTNWNIDTEFWRAILFGVIITGIVILILVIIKNSPKSDRVKDERIQATSIEDAEENLPDVTLDNIYQKALDEKDFRSALHIKFLMVLQQMVDNHYITWKKRKTNEQYINEINEWEVRDTFANLVQIYDEVWYGQKDLTNDVFELAINRIDKLNTKINSHEEG</sequence>
<feature type="region of interest" description="Disordered" evidence="1">
    <location>
        <begin position="38"/>
        <end position="58"/>
    </location>
</feature>
<accession>A0A6N6MA23</accession>
<organism evidence="4 5">
    <name type="scientific">Salibacter halophilus</name>
    <dbReference type="NCBI Taxonomy" id="1803916"/>
    <lineage>
        <taxon>Bacteria</taxon>
        <taxon>Pseudomonadati</taxon>
        <taxon>Bacteroidota</taxon>
        <taxon>Flavobacteriia</taxon>
        <taxon>Flavobacteriales</taxon>
        <taxon>Salibacteraceae</taxon>
        <taxon>Salibacter</taxon>
    </lineage>
</organism>